<organism evidence="2 3">
    <name type="scientific">Streptomyces iconiensis</name>
    <dbReference type="NCBI Taxonomy" id="1384038"/>
    <lineage>
        <taxon>Bacteria</taxon>
        <taxon>Bacillati</taxon>
        <taxon>Actinomycetota</taxon>
        <taxon>Actinomycetes</taxon>
        <taxon>Kitasatosporales</taxon>
        <taxon>Streptomycetaceae</taxon>
        <taxon>Streptomyces</taxon>
    </lineage>
</organism>
<evidence type="ECO:0000313" key="2">
    <source>
        <dbReference type="EMBL" id="MDJ1134806.1"/>
    </source>
</evidence>
<dbReference type="PANTHER" id="PTHR43441:SF10">
    <property type="entry name" value="ACETYLTRANSFERASE"/>
    <property type="match status" value="1"/>
</dbReference>
<reference evidence="2 3" key="1">
    <citation type="submission" date="2023-05" db="EMBL/GenBank/DDBJ databases">
        <title>Streptantibioticus silvisoli sp. nov., acidotolerant actinomycetes 1 from pine litter.</title>
        <authorList>
            <person name="Swiecimska M."/>
            <person name="Golinska P."/>
            <person name="Sangal V."/>
            <person name="Wachnowicz B."/>
            <person name="Goodfellow M."/>
        </authorList>
    </citation>
    <scope>NUCLEOTIDE SEQUENCE [LARGE SCALE GENOMIC DNA]</scope>
    <source>
        <strain evidence="2 3">DSM 42109</strain>
    </source>
</reference>
<dbReference type="InterPro" id="IPR016181">
    <property type="entry name" value="Acyl_CoA_acyltransferase"/>
</dbReference>
<feature type="domain" description="N-acetyltransferase" evidence="1">
    <location>
        <begin position="16"/>
        <end position="176"/>
    </location>
</feature>
<dbReference type="RefSeq" id="WP_274045555.1">
    <property type="nucleotide sequence ID" value="NZ_JANCPR020000023.1"/>
</dbReference>
<accession>A0ABT7A0H6</accession>
<dbReference type="InterPro" id="IPR051908">
    <property type="entry name" value="Ribosomal_N-acetyltransferase"/>
</dbReference>
<dbReference type="Proteomes" id="UP001214441">
    <property type="component" value="Unassembled WGS sequence"/>
</dbReference>
<dbReference type="PROSITE" id="PS51186">
    <property type="entry name" value="GNAT"/>
    <property type="match status" value="1"/>
</dbReference>
<dbReference type="InterPro" id="IPR000182">
    <property type="entry name" value="GNAT_dom"/>
</dbReference>
<proteinExistence type="predicted"/>
<protein>
    <submittedName>
        <fullName evidence="2">GNAT family N-acetyltransferase</fullName>
    </submittedName>
</protein>
<evidence type="ECO:0000313" key="3">
    <source>
        <dbReference type="Proteomes" id="UP001214441"/>
    </source>
</evidence>
<keyword evidence="3" id="KW-1185">Reference proteome</keyword>
<gene>
    <name evidence="2" type="ORF">NMN56_023190</name>
</gene>
<dbReference type="PANTHER" id="PTHR43441">
    <property type="entry name" value="RIBOSOMAL-PROTEIN-SERINE ACETYLTRANSFERASE"/>
    <property type="match status" value="1"/>
</dbReference>
<dbReference type="SUPFAM" id="SSF55729">
    <property type="entry name" value="Acyl-CoA N-acyltransferases (Nat)"/>
    <property type="match status" value="1"/>
</dbReference>
<evidence type="ECO:0000259" key="1">
    <source>
        <dbReference type="PROSITE" id="PS51186"/>
    </source>
</evidence>
<dbReference type="Pfam" id="PF13302">
    <property type="entry name" value="Acetyltransf_3"/>
    <property type="match status" value="1"/>
</dbReference>
<dbReference type="Gene3D" id="3.40.630.30">
    <property type="match status" value="1"/>
</dbReference>
<comment type="caution">
    <text evidence="2">The sequence shown here is derived from an EMBL/GenBank/DDBJ whole genome shotgun (WGS) entry which is preliminary data.</text>
</comment>
<dbReference type="EMBL" id="JANCPR020000023">
    <property type="protein sequence ID" value="MDJ1134806.1"/>
    <property type="molecule type" value="Genomic_DNA"/>
</dbReference>
<name>A0ABT7A0H6_9ACTN</name>
<dbReference type="CDD" id="cd04301">
    <property type="entry name" value="NAT_SF"/>
    <property type="match status" value="1"/>
</dbReference>
<sequence>MAVHLSVESVASLPALRLRPWRDGDLGELLAAHRDPEVRRWTTNPLDDEAAAARWLEAQQEGWEAGSRYSFAVVAEGGTGDRGRLVGGAGVKEVEPEKVSAEVGYWVAAAYRGQGVASRALEAVSQWALDVPDGLELDRLDLLHSVENEPSCAVAEKTGYALMSLLDPLPPQFPAPSGGHLHARASAFAVTG</sequence>